<feature type="region of interest" description="Disordered" evidence="1">
    <location>
        <begin position="431"/>
        <end position="738"/>
    </location>
</feature>
<evidence type="ECO:0000256" key="2">
    <source>
        <dbReference type="SAM" id="SignalP"/>
    </source>
</evidence>
<protein>
    <submittedName>
        <fullName evidence="3">C. briggsae CBR-CWP-5 protein</fullName>
    </submittedName>
</protein>
<dbReference type="AlphaFoldDB" id="W6NGZ9"/>
<dbReference type="GO" id="GO:0003714">
    <property type="term" value="F:transcription corepressor activity"/>
    <property type="evidence" value="ECO:0007669"/>
    <property type="project" value="TreeGrafter"/>
</dbReference>
<comment type="caution">
    <text evidence="3">The sequence shown here is derived from an EMBL/GenBank/DDBJ whole genome shotgun (WGS) entry which is preliminary data.</text>
</comment>
<reference evidence="3" key="1">
    <citation type="submission" date="2013-03" db="EMBL/GenBank/DDBJ databases">
        <authorList>
            <person name="Aslett M."/>
        </authorList>
    </citation>
    <scope>NUCLEOTIDE SEQUENCE [LARGE SCALE GENOMIC DNA]</scope>
    <source>
        <strain evidence="3">ISE/inbred ISE</strain>
    </source>
</reference>
<organism evidence="3">
    <name type="scientific">Haemonchus contortus</name>
    <name type="common">Barber pole worm</name>
    <dbReference type="NCBI Taxonomy" id="6289"/>
    <lineage>
        <taxon>Eukaryota</taxon>
        <taxon>Metazoa</taxon>
        <taxon>Ecdysozoa</taxon>
        <taxon>Nematoda</taxon>
        <taxon>Chromadorea</taxon>
        <taxon>Rhabditida</taxon>
        <taxon>Rhabditina</taxon>
        <taxon>Rhabditomorpha</taxon>
        <taxon>Strongyloidea</taxon>
        <taxon>Trichostrongylidae</taxon>
        <taxon>Haemonchus</taxon>
    </lineage>
</organism>
<sequence length="738" mass="79760">MLLTALLLVCLCFAGTHALCGCTGIEVPSTDQVHCWEVLPRAASTWVDADETCQAVGGHLGHPDGNNSKEIIEYVQKNYTKPVLTNVIAGSAQAAIYAVICPNNSFYGLLPNSTAFSKKATNTTTCAFITKDSDELAFGPCGLDANVLCDRPLEKEDYCKAVPKCPTTVHSTTVTSTTSSTTNPTTTTSTPKKTSTAMENTTTTTTTRTTTARTTATTTATAETTTTAITTSKTTATTTKAVTSTSTKPTTVTKSSTTTTATTSSTKTSRNNPQTNIAAKSSGNKSTTKSPIVHAPTSSVSVNGSTTATTAQLNSTSGTPTTEASASTGCGRDQWDIFAPCQVRKNEEEEEEIKKDPPIPAPKKTFMPNLDILDTKVHKLNPYEDEKSATILPPPATVSQPVFVPIPTKEPKEPEKEIVVEEKIVYLDPPRPETHDIGVNTEPFSPLLRKGNAMKGDGDELDNDNKEMKSDDGLDNDKVEVQVRRPRVLHSPLPEVDGDLLDNISLPAEERSPEERRPPVIHSPLPDVDGDLGDDVSLPIERSHSAETVLPKGDSPDFVPIVFERNGKPHRRKSQSPPVNSKKRSPSVRSEPAEDLLPNDPVPEETPKEPVADPFGSNSIRSPSPKSLSVFSDRTIRSPPSSPKHHKRKRRIPSPPTEPLILVGRSEPIPPVRRHERHEPMTPVPMKVKSRTPTRITSTPMSSVGTGSSEDPRFLEPRRTPKRSRDMPLTPNSPSLPR</sequence>
<evidence type="ECO:0000313" key="3">
    <source>
        <dbReference type="EMBL" id="CDL96598.1"/>
    </source>
</evidence>
<keyword evidence="2" id="KW-0732">Signal</keyword>
<feature type="region of interest" description="Disordered" evidence="1">
    <location>
        <begin position="345"/>
        <end position="366"/>
    </location>
</feature>
<dbReference type="GO" id="GO:0016605">
    <property type="term" value="C:PML body"/>
    <property type="evidence" value="ECO:0007669"/>
    <property type="project" value="TreeGrafter"/>
</dbReference>
<dbReference type="GO" id="GO:0050681">
    <property type="term" value="F:nuclear androgen receptor binding"/>
    <property type="evidence" value="ECO:0007669"/>
    <property type="project" value="TreeGrafter"/>
</dbReference>
<dbReference type="PANTHER" id="PTHR12766">
    <property type="entry name" value="DEATH DOMAIN-ASSOCIATED PROTEIN 6 DAXX"/>
    <property type="match status" value="1"/>
</dbReference>
<feature type="non-terminal residue" evidence="3">
    <location>
        <position position="738"/>
    </location>
</feature>
<feature type="compositionally biased region" description="Basic and acidic residues" evidence="1">
    <location>
        <begin position="710"/>
        <end position="726"/>
    </location>
</feature>
<feature type="compositionally biased region" description="Basic and acidic residues" evidence="1">
    <location>
        <begin position="508"/>
        <end position="518"/>
    </location>
</feature>
<feature type="compositionally biased region" description="Polar residues" evidence="1">
    <location>
        <begin position="691"/>
        <end position="709"/>
    </location>
</feature>
<evidence type="ECO:0000256" key="1">
    <source>
        <dbReference type="SAM" id="MobiDB-lite"/>
    </source>
</evidence>
<dbReference type="PANTHER" id="PTHR12766:SF7">
    <property type="entry name" value="DEATH DOMAIN-ASSOCIATED PROTEIN 6"/>
    <property type="match status" value="1"/>
</dbReference>
<feature type="compositionally biased region" description="Polar residues" evidence="1">
    <location>
        <begin position="616"/>
        <end position="632"/>
    </location>
</feature>
<gene>
    <name evidence="3" type="ORF">HCOI_02074900</name>
</gene>
<feature type="region of interest" description="Disordered" evidence="1">
    <location>
        <begin position="170"/>
        <end position="333"/>
    </location>
</feature>
<name>W6NGZ9_HAECO</name>
<dbReference type="GO" id="GO:0003713">
    <property type="term" value="F:transcription coactivator activity"/>
    <property type="evidence" value="ECO:0007669"/>
    <property type="project" value="TreeGrafter"/>
</dbReference>
<feature type="compositionally biased region" description="Basic residues" evidence="1">
    <location>
        <begin position="643"/>
        <end position="652"/>
    </location>
</feature>
<reference evidence="3" key="2">
    <citation type="submission" date="2013-05" db="EMBL/GenBank/DDBJ databases">
        <title>The genome and transcriptome of Haemonchus contortus: a key model parasite for drug and vaccine discovery.</title>
        <authorList>
            <person name="Laing R."/>
            <person name="Kikuchi T."/>
            <person name="Martinelli A."/>
            <person name="Tsai I.J."/>
            <person name="Beech R.N."/>
            <person name="Redman E."/>
            <person name="Holroyd N."/>
            <person name="Bartley D.J."/>
            <person name="Beasley H."/>
            <person name="Britton C."/>
            <person name="Curran D."/>
            <person name="Devaney E."/>
            <person name="Gilabert A."/>
            <person name="Jackson F."/>
            <person name="Hunt M."/>
            <person name="Johnston S."/>
            <person name="Kryukov I."/>
            <person name="Li K."/>
            <person name="Morrison A.A."/>
            <person name="Reid A.J."/>
            <person name="Sargison N."/>
            <person name="Saunders G."/>
            <person name="Wasmuth J.D."/>
            <person name="Wolstenholme A."/>
            <person name="Berriman M."/>
            <person name="Gilleard J.S."/>
            <person name="Cotton J.A."/>
        </authorList>
    </citation>
    <scope>NUCLEOTIDE SEQUENCE [LARGE SCALE GENOMIC DNA]</scope>
    <source>
        <strain evidence="3">ISE/inbred ISE</strain>
    </source>
</reference>
<feature type="compositionally biased region" description="Low complexity" evidence="1">
    <location>
        <begin position="170"/>
        <end position="269"/>
    </location>
</feature>
<feature type="compositionally biased region" description="Polar residues" evidence="1">
    <location>
        <begin position="270"/>
        <end position="328"/>
    </location>
</feature>
<feature type="compositionally biased region" description="Basic and acidic residues" evidence="1">
    <location>
        <begin position="345"/>
        <end position="357"/>
    </location>
</feature>
<feature type="compositionally biased region" description="Basic and acidic residues" evidence="1">
    <location>
        <begin position="463"/>
        <end position="483"/>
    </location>
</feature>
<feature type="signal peptide" evidence="2">
    <location>
        <begin position="1"/>
        <end position="18"/>
    </location>
</feature>
<proteinExistence type="predicted"/>
<feature type="chain" id="PRO_5004878974" evidence="2">
    <location>
        <begin position="19"/>
        <end position="738"/>
    </location>
</feature>
<accession>W6NGZ9</accession>
<dbReference type="EMBL" id="CAVP010060916">
    <property type="protein sequence ID" value="CDL96598.1"/>
    <property type="molecule type" value="Genomic_DNA"/>
</dbReference>